<dbReference type="PROSITE" id="PS51257">
    <property type="entry name" value="PROKAR_LIPOPROTEIN"/>
    <property type="match status" value="1"/>
</dbReference>
<name>A0A0T5P3K2_9RHOB</name>
<dbReference type="Proteomes" id="UP000051401">
    <property type="component" value="Unassembled WGS sequence"/>
</dbReference>
<reference evidence="1 2" key="1">
    <citation type="submission" date="2015-04" db="EMBL/GenBank/DDBJ databases">
        <title>The draft genome sequence of Roseovarius indicus B108T.</title>
        <authorList>
            <person name="Li G."/>
            <person name="Lai Q."/>
            <person name="Shao Z."/>
            <person name="Yan P."/>
        </authorList>
    </citation>
    <scope>NUCLEOTIDE SEQUENCE [LARGE SCALE GENOMIC DNA]</scope>
    <source>
        <strain evidence="1 2">B108</strain>
    </source>
</reference>
<gene>
    <name evidence="1" type="ORF">XM52_22710</name>
</gene>
<evidence type="ECO:0000313" key="1">
    <source>
        <dbReference type="EMBL" id="KRS15654.1"/>
    </source>
</evidence>
<evidence type="ECO:0000313" key="2">
    <source>
        <dbReference type="Proteomes" id="UP000051401"/>
    </source>
</evidence>
<dbReference type="RefSeq" id="WP_057819890.1">
    <property type="nucleotide sequence ID" value="NZ_CP031598.1"/>
</dbReference>
<proteinExistence type="predicted"/>
<accession>A0A0T5P3K2</accession>
<comment type="caution">
    <text evidence="1">The sequence shown here is derived from an EMBL/GenBank/DDBJ whole genome shotgun (WGS) entry which is preliminary data.</text>
</comment>
<dbReference type="EMBL" id="LAXI01000020">
    <property type="protein sequence ID" value="KRS15654.1"/>
    <property type="molecule type" value="Genomic_DNA"/>
</dbReference>
<dbReference type="AlphaFoldDB" id="A0A0T5P3K2"/>
<dbReference type="OrthoDB" id="7863511at2"/>
<evidence type="ECO:0008006" key="3">
    <source>
        <dbReference type="Google" id="ProtNLM"/>
    </source>
</evidence>
<keyword evidence="2" id="KW-1185">Reference proteome</keyword>
<organism evidence="1 2">
    <name type="scientific">Roseovarius indicus</name>
    <dbReference type="NCBI Taxonomy" id="540747"/>
    <lineage>
        <taxon>Bacteria</taxon>
        <taxon>Pseudomonadati</taxon>
        <taxon>Pseudomonadota</taxon>
        <taxon>Alphaproteobacteria</taxon>
        <taxon>Rhodobacterales</taxon>
        <taxon>Roseobacteraceae</taxon>
        <taxon>Roseovarius</taxon>
    </lineage>
</organism>
<protein>
    <recommendedName>
        <fullName evidence="3">Lipoprotein</fullName>
    </recommendedName>
</protein>
<sequence length="132" mass="13555">MRQFSIPFAALGFALTISSCGPSVVSLPVVGKLSNGETAQGSVLLDLSTKRGEFDMVTLSGLSCEGTYNTSLAVSTITIPVACNNGSKGRVIATRDASGVAGTAIGRLSNGMTGRFLFGNVSAQMQADFLNE</sequence>